<dbReference type="GO" id="GO:0005739">
    <property type="term" value="C:mitochondrion"/>
    <property type="evidence" value="ECO:0007669"/>
    <property type="project" value="TreeGrafter"/>
</dbReference>
<proteinExistence type="inferred from homology"/>
<dbReference type="NCBIfam" id="NF001159">
    <property type="entry name" value="PRK00150.1-3"/>
    <property type="match status" value="1"/>
</dbReference>
<evidence type="ECO:0000313" key="9">
    <source>
        <dbReference type="RefSeq" id="XP_034117169.1"/>
    </source>
</evidence>
<dbReference type="OrthoDB" id="276063at2759"/>
<dbReference type="GO" id="GO:0046872">
    <property type="term" value="F:metal ion binding"/>
    <property type="evidence" value="ECO:0007669"/>
    <property type="project" value="UniProtKB-KW"/>
</dbReference>
<dbReference type="GeneID" id="117576499"/>
<dbReference type="PRINTS" id="PR01576">
    <property type="entry name" value="PDEFORMYLASE"/>
</dbReference>
<protein>
    <recommendedName>
        <fullName evidence="7">Peptide deformylase</fullName>
        <ecNumber evidence="7">3.5.1.88</ecNumber>
    </recommendedName>
</protein>
<dbReference type="GO" id="GO:0042586">
    <property type="term" value="F:peptide deformylase activity"/>
    <property type="evidence" value="ECO:0007669"/>
    <property type="project" value="UniProtKB-EC"/>
</dbReference>
<comment type="catalytic activity">
    <reaction evidence="6 7">
        <text>N-terminal N-formyl-L-methionyl-[peptide] + H2O = N-terminal L-methionyl-[peptide] + formate</text>
        <dbReference type="Rhea" id="RHEA:24420"/>
        <dbReference type="Rhea" id="RHEA-COMP:10639"/>
        <dbReference type="Rhea" id="RHEA-COMP:10640"/>
        <dbReference type="ChEBI" id="CHEBI:15377"/>
        <dbReference type="ChEBI" id="CHEBI:15740"/>
        <dbReference type="ChEBI" id="CHEBI:49298"/>
        <dbReference type="ChEBI" id="CHEBI:64731"/>
        <dbReference type="EC" id="3.5.1.88"/>
    </reaction>
</comment>
<evidence type="ECO:0000313" key="8">
    <source>
        <dbReference type="Proteomes" id="UP000515160"/>
    </source>
</evidence>
<dbReference type="AlphaFoldDB" id="A0A6P8XV68"/>
<dbReference type="PIRSF" id="PIRSF004749">
    <property type="entry name" value="Pep_def"/>
    <property type="match status" value="1"/>
</dbReference>
<evidence type="ECO:0000256" key="5">
    <source>
        <dbReference type="ARBA" id="ARBA00037114"/>
    </source>
</evidence>
<dbReference type="PANTHER" id="PTHR10458:SF2">
    <property type="entry name" value="PEPTIDE DEFORMYLASE, MITOCHONDRIAL"/>
    <property type="match status" value="1"/>
</dbReference>
<evidence type="ECO:0000256" key="3">
    <source>
        <dbReference type="ARBA" id="ARBA00022801"/>
    </source>
</evidence>
<evidence type="ECO:0000256" key="4">
    <source>
        <dbReference type="ARBA" id="ARBA00022917"/>
    </source>
</evidence>
<keyword evidence="4 7" id="KW-0648">Protein biosynthesis</keyword>
<evidence type="ECO:0000256" key="7">
    <source>
        <dbReference type="RuleBase" id="RU362111"/>
    </source>
</evidence>
<dbReference type="SUPFAM" id="SSF56420">
    <property type="entry name" value="Peptide deformylase"/>
    <property type="match status" value="1"/>
</dbReference>
<reference evidence="9" key="1">
    <citation type="submission" date="2025-08" db="UniProtKB">
        <authorList>
            <consortium name="RefSeq"/>
        </authorList>
    </citation>
    <scope>IDENTIFICATION</scope>
    <source>
        <strain evidence="9">15112-1751.03</strain>
        <tissue evidence="9">Whole Adult</tissue>
    </source>
</reference>
<dbReference type="RefSeq" id="XP_034117169.1">
    <property type="nucleotide sequence ID" value="XM_034261278.2"/>
</dbReference>
<dbReference type="PANTHER" id="PTHR10458">
    <property type="entry name" value="PEPTIDE DEFORMYLASE"/>
    <property type="match status" value="1"/>
</dbReference>
<sequence length="203" mass="22849">MSRELTARTTPPYNHFTQIGDPVLRQRAVEVEDDRIDSNEINDIVEQMVNVLRHYDCVGVAAPQLGVPLRIIVMEFREGKRELIPPAIYEQRKMATLPLTVFINPKLEIIGDVKHTHPEGCMSVRGFSAHVPRYDRVRVTGIGKLGTPAQLELEGWSARIAQHEVDHLNGIVCIDRMDVSTFTCVTWEQINAAGGRAVIPFDK</sequence>
<dbReference type="Pfam" id="PF01327">
    <property type="entry name" value="Pep_deformylase"/>
    <property type="match status" value="1"/>
</dbReference>
<dbReference type="InterPro" id="IPR036821">
    <property type="entry name" value="Peptide_deformylase_sf"/>
</dbReference>
<organism evidence="8 9">
    <name type="scientific">Drosophila albomicans</name>
    <name type="common">Fruit fly</name>
    <dbReference type="NCBI Taxonomy" id="7291"/>
    <lineage>
        <taxon>Eukaryota</taxon>
        <taxon>Metazoa</taxon>
        <taxon>Ecdysozoa</taxon>
        <taxon>Arthropoda</taxon>
        <taxon>Hexapoda</taxon>
        <taxon>Insecta</taxon>
        <taxon>Pterygota</taxon>
        <taxon>Neoptera</taxon>
        <taxon>Endopterygota</taxon>
        <taxon>Diptera</taxon>
        <taxon>Brachycera</taxon>
        <taxon>Muscomorpha</taxon>
        <taxon>Ephydroidea</taxon>
        <taxon>Drosophilidae</taxon>
        <taxon>Drosophila</taxon>
    </lineage>
</organism>
<dbReference type="Proteomes" id="UP000515160">
    <property type="component" value="Chromosome 2R"/>
</dbReference>
<dbReference type="Gene3D" id="3.90.45.10">
    <property type="entry name" value="Peptide deformylase"/>
    <property type="match status" value="1"/>
</dbReference>
<comment type="function">
    <text evidence="5 7">Removes the formyl group from the N-terminal Met of newly synthesized proteins.</text>
</comment>
<evidence type="ECO:0000256" key="6">
    <source>
        <dbReference type="ARBA" id="ARBA00048875"/>
    </source>
</evidence>
<dbReference type="HAMAP" id="MF_00163">
    <property type="entry name" value="Pep_deformylase"/>
    <property type="match status" value="1"/>
</dbReference>
<keyword evidence="2 7" id="KW-0479">Metal-binding</keyword>
<gene>
    <name evidence="9" type="primary">LOC117576499</name>
</gene>
<accession>A0A6P8XV68</accession>
<name>A0A6P8XV68_DROAB</name>
<keyword evidence="8" id="KW-1185">Reference proteome</keyword>
<dbReference type="FunFam" id="3.90.45.10:FF:000003">
    <property type="entry name" value="Peptide deformylase"/>
    <property type="match status" value="1"/>
</dbReference>
<dbReference type="EC" id="3.5.1.88" evidence="7"/>
<evidence type="ECO:0000256" key="1">
    <source>
        <dbReference type="ARBA" id="ARBA00010759"/>
    </source>
</evidence>
<dbReference type="GO" id="GO:0006412">
    <property type="term" value="P:translation"/>
    <property type="evidence" value="ECO:0007669"/>
    <property type="project" value="UniProtKB-KW"/>
</dbReference>
<dbReference type="InterPro" id="IPR023635">
    <property type="entry name" value="Peptide_deformylase"/>
</dbReference>
<comment type="similarity">
    <text evidence="1 7">Belongs to the polypeptide deformylase family.</text>
</comment>
<keyword evidence="3 7" id="KW-0378">Hydrolase</keyword>
<dbReference type="CDD" id="cd00487">
    <property type="entry name" value="Pep_deformylase"/>
    <property type="match status" value="1"/>
</dbReference>
<evidence type="ECO:0000256" key="2">
    <source>
        <dbReference type="ARBA" id="ARBA00022723"/>
    </source>
</evidence>